<gene>
    <name evidence="6" type="ORF">DEU29_11055</name>
</gene>
<sequence>MDLRSLELFISLAGTLHFGRTSEEQHVSPSALSRHIQRLENALGTRLFVRNNRSVTLTQQGQQALQSCQSILAEWQQLQMQLADDGELKGKLRLFCSVTAAQTFMRQFIEGFRPNYPHVALSVDTGDPALALEHVLRQQTDIAIATRPEQVPDGVLMHQLYTSPLVMIRPKTTCAVREKTLAGKIDWNDMPIVVAQMGLSRERLFTWFEAHRQQPRVYAEVAGHEAIVAMVGLGLAVGLVPEVVVEQSSIREQIEVFLRPRDIEPYHVSLCCLKKRLQDPVIAAFWHSAVG</sequence>
<dbReference type="InterPro" id="IPR000847">
    <property type="entry name" value="LysR_HTH_N"/>
</dbReference>
<dbReference type="PROSITE" id="PS50931">
    <property type="entry name" value="HTH_LYSR"/>
    <property type="match status" value="1"/>
</dbReference>
<comment type="similarity">
    <text evidence="1">Belongs to the LysR transcriptional regulatory family.</text>
</comment>
<reference evidence="6 7" key="1">
    <citation type="submission" date="2019-03" db="EMBL/GenBank/DDBJ databases">
        <title>Freshwater and sediment microbial communities from various areas in North America, analyzing microbe dynamics in response to fracking.</title>
        <authorList>
            <person name="Lamendella R."/>
        </authorList>
    </citation>
    <scope>NUCLEOTIDE SEQUENCE [LARGE SCALE GENOMIC DNA]</scope>
    <source>
        <strain evidence="6 7">18_TX</strain>
    </source>
</reference>
<dbReference type="Gene3D" id="3.40.190.10">
    <property type="entry name" value="Periplasmic binding protein-like II"/>
    <property type="match status" value="2"/>
</dbReference>
<organism evidence="6 7">
    <name type="scientific">Idiomarina aquatica</name>
    <dbReference type="NCBI Taxonomy" id="1327752"/>
    <lineage>
        <taxon>Bacteria</taxon>
        <taxon>Pseudomonadati</taxon>
        <taxon>Pseudomonadota</taxon>
        <taxon>Gammaproteobacteria</taxon>
        <taxon>Alteromonadales</taxon>
        <taxon>Idiomarinaceae</taxon>
        <taxon>Idiomarina</taxon>
    </lineage>
</organism>
<keyword evidence="3" id="KW-0238">DNA-binding</keyword>
<proteinExistence type="inferred from homology"/>
<dbReference type="FunFam" id="1.10.10.10:FF:000001">
    <property type="entry name" value="LysR family transcriptional regulator"/>
    <property type="match status" value="1"/>
</dbReference>
<dbReference type="PANTHER" id="PTHR30126:SF81">
    <property type="entry name" value="HTH-TYPE TRANSCRIPTIONAL REGULATOR ILVY"/>
    <property type="match status" value="1"/>
</dbReference>
<keyword evidence="2" id="KW-0805">Transcription regulation</keyword>
<dbReference type="SUPFAM" id="SSF46785">
    <property type="entry name" value="Winged helix' DNA-binding domain"/>
    <property type="match status" value="1"/>
</dbReference>
<protein>
    <submittedName>
        <fullName evidence="6">LysR family positive regulator for ilvC</fullName>
    </submittedName>
</protein>
<feature type="domain" description="HTH lysR-type" evidence="5">
    <location>
        <begin position="1"/>
        <end position="58"/>
    </location>
</feature>
<dbReference type="Gene3D" id="1.10.10.10">
    <property type="entry name" value="Winged helix-like DNA-binding domain superfamily/Winged helix DNA-binding domain"/>
    <property type="match status" value="1"/>
</dbReference>
<dbReference type="EMBL" id="SNXI01000010">
    <property type="protein sequence ID" value="TDP32196.1"/>
    <property type="molecule type" value="Genomic_DNA"/>
</dbReference>
<dbReference type="InterPro" id="IPR005119">
    <property type="entry name" value="LysR_subst-bd"/>
</dbReference>
<keyword evidence="7" id="KW-1185">Reference proteome</keyword>
<dbReference type="SUPFAM" id="SSF53850">
    <property type="entry name" value="Periplasmic binding protein-like II"/>
    <property type="match status" value="1"/>
</dbReference>
<dbReference type="RefSeq" id="WP_133539959.1">
    <property type="nucleotide sequence ID" value="NZ_SNXI01000010.1"/>
</dbReference>
<keyword evidence="4" id="KW-0804">Transcription</keyword>
<accession>A0A4R6P4K2</accession>
<evidence type="ECO:0000259" key="5">
    <source>
        <dbReference type="PROSITE" id="PS50931"/>
    </source>
</evidence>
<dbReference type="NCBIfam" id="NF008722">
    <property type="entry name" value="PRK11716.1"/>
    <property type="match status" value="1"/>
</dbReference>
<dbReference type="InterPro" id="IPR036390">
    <property type="entry name" value="WH_DNA-bd_sf"/>
</dbReference>
<evidence type="ECO:0000313" key="6">
    <source>
        <dbReference type="EMBL" id="TDP32196.1"/>
    </source>
</evidence>
<evidence type="ECO:0000256" key="2">
    <source>
        <dbReference type="ARBA" id="ARBA00023015"/>
    </source>
</evidence>
<dbReference type="GO" id="GO:0003700">
    <property type="term" value="F:DNA-binding transcription factor activity"/>
    <property type="evidence" value="ECO:0007669"/>
    <property type="project" value="InterPro"/>
</dbReference>
<evidence type="ECO:0000256" key="3">
    <source>
        <dbReference type="ARBA" id="ARBA00023125"/>
    </source>
</evidence>
<evidence type="ECO:0000256" key="4">
    <source>
        <dbReference type="ARBA" id="ARBA00023163"/>
    </source>
</evidence>
<dbReference type="OrthoDB" id="9803735at2"/>
<comment type="caution">
    <text evidence="6">The sequence shown here is derived from an EMBL/GenBank/DDBJ whole genome shotgun (WGS) entry which is preliminary data.</text>
</comment>
<evidence type="ECO:0000313" key="7">
    <source>
        <dbReference type="Proteomes" id="UP000295531"/>
    </source>
</evidence>
<dbReference type="Pfam" id="PF00126">
    <property type="entry name" value="HTH_1"/>
    <property type="match status" value="1"/>
</dbReference>
<evidence type="ECO:0000256" key="1">
    <source>
        <dbReference type="ARBA" id="ARBA00009437"/>
    </source>
</evidence>
<dbReference type="PANTHER" id="PTHR30126">
    <property type="entry name" value="HTH-TYPE TRANSCRIPTIONAL REGULATOR"/>
    <property type="match status" value="1"/>
</dbReference>
<dbReference type="AlphaFoldDB" id="A0A4R6P4K2"/>
<name>A0A4R6P4K2_9GAMM</name>
<dbReference type="InterPro" id="IPR036388">
    <property type="entry name" value="WH-like_DNA-bd_sf"/>
</dbReference>
<dbReference type="GO" id="GO:0000976">
    <property type="term" value="F:transcription cis-regulatory region binding"/>
    <property type="evidence" value="ECO:0007669"/>
    <property type="project" value="TreeGrafter"/>
</dbReference>
<dbReference type="Proteomes" id="UP000295531">
    <property type="component" value="Unassembled WGS sequence"/>
</dbReference>
<dbReference type="Pfam" id="PF03466">
    <property type="entry name" value="LysR_substrate"/>
    <property type="match status" value="1"/>
</dbReference>